<evidence type="ECO:0000256" key="8">
    <source>
        <dbReference type="PROSITE-ProRule" id="PRU10141"/>
    </source>
</evidence>
<dbReference type="InterPro" id="IPR011009">
    <property type="entry name" value="Kinase-like_dom_sf"/>
</dbReference>
<reference evidence="13 14" key="1">
    <citation type="submission" date="2019-03" db="EMBL/GenBank/DDBJ databases">
        <authorList>
            <person name="Gaulin E."/>
            <person name="Dumas B."/>
        </authorList>
    </citation>
    <scope>NUCLEOTIDE SEQUENCE [LARGE SCALE GENOMIC DNA]</scope>
    <source>
        <strain evidence="13">CBS 568.67</strain>
    </source>
</reference>
<evidence type="ECO:0000313" key="13">
    <source>
        <dbReference type="EMBL" id="VFT89857.1"/>
    </source>
</evidence>
<comment type="similarity">
    <text evidence="1">Belongs to the protein kinase superfamily. AGC Ser/Thr protein kinase family. RAC subfamily.</text>
</comment>
<dbReference type="GO" id="GO:0005524">
    <property type="term" value="F:ATP binding"/>
    <property type="evidence" value="ECO:0007669"/>
    <property type="project" value="UniProtKB-UniRule"/>
</dbReference>
<dbReference type="InterPro" id="IPR011993">
    <property type="entry name" value="PH-like_dom_sf"/>
</dbReference>
<dbReference type="Pfam" id="PF00069">
    <property type="entry name" value="Pkinase"/>
    <property type="match status" value="1"/>
</dbReference>
<feature type="binding site" evidence="8">
    <location>
        <position position="453"/>
    </location>
    <ligand>
        <name>ATP</name>
        <dbReference type="ChEBI" id="CHEBI:30616"/>
    </ligand>
</feature>
<dbReference type="CDD" id="cd05123">
    <property type="entry name" value="STKc_AGC"/>
    <property type="match status" value="1"/>
</dbReference>
<dbReference type="PROSITE" id="PS51285">
    <property type="entry name" value="AGC_KINASE_CTER"/>
    <property type="match status" value="1"/>
</dbReference>
<dbReference type="InterPro" id="IPR045270">
    <property type="entry name" value="STKc_AGC"/>
</dbReference>
<evidence type="ECO:0000313" key="14">
    <source>
        <dbReference type="Proteomes" id="UP000332933"/>
    </source>
</evidence>
<dbReference type="Gene3D" id="1.10.510.10">
    <property type="entry name" value="Transferase(Phosphotransferase) domain 1"/>
    <property type="match status" value="1"/>
</dbReference>
<evidence type="ECO:0000256" key="4">
    <source>
        <dbReference type="ARBA" id="ARBA00022679"/>
    </source>
</evidence>
<dbReference type="InterPro" id="IPR000961">
    <property type="entry name" value="AGC-kinase_C"/>
</dbReference>
<accession>A0A485KX36</accession>
<reference evidence="12" key="2">
    <citation type="submission" date="2019-06" db="EMBL/GenBank/DDBJ databases">
        <title>Genomics analysis of Aphanomyces spp. identifies a new class of oomycete effector associated with host adaptation.</title>
        <authorList>
            <person name="Gaulin E."/>
        </authorList>
    </citation>
    <scope>NUCLEOTIDE SEQUENCE</scope>
    <source>
        <strain evidence="12">CBS 578.67</strain>
    </source>
</reference>
<dbReference type="SUPFAM" id="SSF56112">
    <property type="entry name" value="Protein kinase-like (PK-like)"/>
    <property type="match status" value="1"/>
</dbReference>
<dbReference type="FunFam" id="1.10.510.10:FF:000008">
    <property type="entry name" value="Non-specific serine/threonine protein kinase"/>
    <property type="match status" value="1"/>
</dbReference>
<evidence type="ECO:0000259" key="11">
    <source>
        <dbReference type="PROSITE" id="PS51285"/>
    </source>
</evidence>
<dbReference type="PROSITE" id="PS00108">
    <property type="entry name" value="PROTEIN_KINASE_ST"/>
    <property type="match status" value="1"/>
</dbReference>
<dbReference type="OrthoDB" id="185175at2759"/>
<keyword evidence="3" id="KW-0597">Phosphoprotein</keyword>
<protein>
    <submittedName>
        <fullName evidence="13">Aste57867_13012 protein</fullName>
    </submittedName>
</protein>
<evidence type="ECO:0000256" key="2">
    <source>
        <dbReference type="ARBA" id="ARBA00022527"/>
    </source>
</evidence>
<feature type="domain" description="PH" evidence="9">
    <location>
        <begin position="46"/>
        <end position="142"/>
    </location>
</feature>
<dbReference type="Gene3D" id="2.30.29.30">
    <property type="entry name" value="Pleckstrin-homology domain (PH domain)/Phosphotyrosine-binding domain (PTB)"/>
    <property type="match status" value="1"/>
</dbReference>
<evidence type="ECO:0000256" key="1">
    <source>
        <dbReference type="ARBA" id="ARBA00006935"/>
    </source>
</evidence>
<dbReference type="SUPFAM" id="SSF50729">
    <property type="entry name" value="PH domain-like"/>
    <property type="match status" value="1"/>
</dbReference>
<feature type="domain" description="AGC-kinase C-terminal" evidence="11">
    <location>
        <begin position="697"/>
        <end position="788"/>
    </location>
</feature>
<evidence type="ECO:0000256" key="6">
    <source>
        <dbReference type="ARBA" id="ARBA00022777"/>
    </source>
</evidence>
<name>A0A485KX36_9STRA</name>
<sequence>MVGNTSTTRMSTSQMMAASRVSTSELDGMGTESISLAIHPFEDLFETDWEGYVWKQGHVVRNWRNRYGILSGTCFTYYASKEHAMADFEKFKGRVTVTGAKKDPSRSNGFIVTTTIDKVFSMYTKTPIETELWIRMIQKSVQLEYYQSTLAASAQLPDMILEGATMSTDRHLHTSFHNLSMSNNTNQHLSLSFNGHMNSAAAAATSTASAVRHSVGNYAHSRLSMSHAPSFSGMSHAPSIRSSVEWKNRNVSTATHFYNIWTTVITRYEAKMQDPTACCNELVALFPLCSLDIVVSIHFAIPALPSAVYYGREGLVDFLFSLSQVVSFSEMHVQRVTLSSRPNVVVVTGSGGVTNKSTKKMYPCEWKDEVTLSPGGRVLAMKLYMEVDPAAFHSTDAEERMARLKSNLKATASKRVLSLSMQHFTVKKVLGQGTFGTVVLSERKTTGEIFAIKILDKSSMSSYDKVRTRTEMRILRDVYHPFIAPLRSVLLFSFQSQSRVFLGMEYYPGGSLYTHMNKFSEDGDQRIKLPIDLPRIKFYAAQLVLALCHLHACDIVYRDLKPDNIMLDKDGNIALVDFGLSKTNVRSLEGARTMAGSPAYTAPELLKPKRSREYGKAVDWWCLGILIYEMMFARRPFHHPNVSVLYRLIDKDPVKFPGRIPIAHDAKSLIVGLLEKDPNKRLGAHHASDILTHPFFKGIAWDQVLKKKITPPWKPDTTKDLTRRTTVDLGRIVMSKTPAPSSSIFSFFGWKPMETLGKPKPNPITNPDASGEFGRFSYVCDSTPSFLVDEDEMLDSAFSGRRSVQLEALAIEA</sequence>
<evidence type="ECO:0000256" key="5">
    <source>
        <dbReference type="ARBA" id="ARBA00022741"/>
    </source>
</evidence>
<keyword evidence="7 8" id="KW-0067">ATP-binding</keyword>
<dbReference type="SMART" id="SM00233">
    <property type="entry name" value="PH"/>
    <property type="match status" value="1"/>
</dbReference>
<keyword evidence="14" id="KW-1185">Reference proteome</keyword>
<dbReference type="AlphaFoldDB" id="A0A485KX36"/>
<evidence type="ECO:0000313" key="12">
    <source>
        <dbReference type="EMBL" id="KAF0696219.1"/>
    </source>
</evidence>
<dbReference type="InterPro" id="IPR001849">
    <property type="entry name" value="PH_domain"/>
</dbReference>
<dbReference type="Pfam" id="PF00169">
    <property type="entry name" value="PH"/>
    <property type="match status" value="1"/>
</dbReference>
<keyword evidence="5 8" id="KW-0547">Nucleotide-binding</keyword>
<keyword evidence="2" id="KW-0723">Serine/threonine-protein kinase</keyword>
<dbReference type="PANTHER" id="PTHR24351">
    <property type="entry name" value="RIBOSOMAL PROTEIN S6 KINASE"/>
    <property type="match status" value="1"/>
</dbReference>
<dbReference type="GO" id="GO:0004674">
    <property type="term" value="F:protein serine/threonine kinase activity"/>
    <property type="evidence" value="ECO:0007669"/>
    <property type="project" value="UniProtKB-KW"/>
</dbReference>
<keyword evidence="4" id="KW-0808">Transferase</keyword>
<organism evidence="13 14">
    <name type="scientific">Aphanomyces stellatus</name>
    <dbReference type="NCBI Taxonomy" id="120398"/>
    <lineage>
        <taxon>Eukaryota</taxon>
        <taxon>Sar</taxon>
        <taxon>Stramenopiles</taxon>
        <taxon>Oomycota</taxon>
        <taxon>Saprolegniomycetes</taxon>
        <taxon>Saprolegniales</taxon>
        <taxon>Verrucalvaceae</taxon>
        <taxon>Aphanomyces</taxon>
    </lineage>
</organism>
<dbReference type="InterPro" id="IPR008271">
    <property type="entry name" value="Ser/Thr_kinase_AS"/>
</dbReference>
<dbReference type="EMBL" id="CAADRA010005438">
    <property type="protein sequence ID" value="VFT89857.1"/>
    <property type="molecule type" value="Genomic_DNA"/>
</dbReference>
<dbReference type="SMART" id="SM00220">
    <property type="entry name" value="S_TKc"/>
    <property type="match status" value="1"/>
</dbReference>
<dbReference type="PROSITE" id="PS50011">
    <property type="entry name" value="PROTEIN_KINASE_DOM"/>
    <property type="match status" value="1"/>
</dbReference>
<dbReference type="Gene3D" id="3.30.200.20">
    <property type="entry name" value="Phosphorylase Kinase, domain 1"/>
    <property type="match status" value="1"/>
</dbReference>
<dbReference type="InterPro" id="IPR000719">
    <property type="entry name" value="Prot_kinase_dom"/>
</dbReference>
<dbReference type="Proteomes" id="UP000332933">
    <property type="component" value="Unassembled WGS sequence"/>
</dbReference>
<keyword evidence="6" id="KW-0418">Kinase</keyword>
<dbReference type="Gene3D" id="3.10.450.50">
    <property type="match status" value="1"/>
</dbReference>
<evidence type="ECO:0000256" key="7">
    <source>
        <dbReference type="ARBA" id="ARBA00022840"/>
    </source>
</evidence>
<dbReference type="PROSITE" id="PS50003">
    <property type="entry name" value="PH_DOMAIN"/>
    <property type="match status" value="1"/>
</dbReference>
<dbReference type="EMBL" id="VJMH01005417">
    <property type="protein sequence ID" value="KAF0696219.1"/>
    <property type="molecule type" value="Genomic_DNA"/>
</dbReference>
<dbReference type="PROSITE" id="PS00107">
    <property type="entry name" value="PROTEIN_KINASE_ATP"/>
    <property type="match status" value="1"/>
</dbReference>
<evidence type="ECO:0000259" key="9">
    <source>
        <dbReference type="PROSITE" id="PS50003"/>
    </source>
</evidence>
<proteinExistence type="inferred from homology"/>
<evidence type="ECO:0000259" key="10">
    <source>
        <dbReference type="PROSITE" id="PS50011"/>
    </source>
</evidence>
<feature type="domain" description="Protein kinase" evidence="10">
    <location>
        <begin position="424"/>
        <end position="696"/>
    </location>
</feature>
<evidence type="ECO:0000256" key="3">
    <source>
        <dbReference type="ARBA" id="ARBA00022553"/>
    </source>
</evidence>
<dbReference type="InterPro" id="IPR017441">
    <property type="entry name" value="Protein_kinase_ATP_BS"/>
</dbReference>
<gene>
    <name evidence="13" type="primary">Aste57867_13012</name>
    <name evidence="12" type="ORF">As57867_012964</name>
    <name evidence="13" type="ORF">ASTE57867_13012</name>
</gene>